<dbReference type="CDD" id="cd00118">
    <property type="entry name" value="LysM"/>
    <property type="match status" value="1"/>
</dbReference>
<dbReference type="InterPro" id="IPR018371">
    <property type="entry name" value="Chitin-binding_1_CS"/>
</dbReference>
<keyword evidence="8" id="KW-1015">Disulfide bond</keyword>
<dbReference type="InterPro" id="IPR001223">
    <property type="entry name" value="Glyco_hydro18_cat"/>
</dbReference>
<feature type="disulfide bond" evidence="8">
    <location>
        <begin position="190"/>
        <end position="194"/>
    </location>
</feature>
<dbReference type="GO" id="GO:0006032">
    <property type="term" value="P:chitin catabolic process"/>
    <property type="evidence" value="ECO:0007669"/>
    <property type="project" value="UniProtKB-KW"/>
</dbReference>
<keyword evidence="6 9" id="KW-0326">Glycosidase</keyword>
<keyword evidence="4" id="KW-0146">Chitin degradation</keyword>
<dbReference type="Pfam" id="PF01476">
    <property type="entry name" value="LysM"/>
    <property type="match status" value="2"/>
</dbReference>
<evidence type="ECO:0000256" key="2">
    <source>
        <dbReference type="ARBA" id="ARBA00022669"/>
    </source>
</evidence>
<dbReference type="InterPro" id="IPR018392">
    <property type="entry name" value="LysM"/>
</dbReference>
<evidence type="ECO:0000259" key="14">
    <source>
        <dbReference type="PROSITE" id="PS51910"/>
    </source>
</evidence>
<dbReference type="InterPro" id="IPR029070">
    <property type="entry name" value="Chitinase_insertion_sf"/>
</dbReference>
<dbReference type="PROSITE" id="PS51910">
    <property type="entry name" value="GH18_2"/>
    <property type="match status" value="1"/>
</dbReference>
<dbReference type="InterPro" id="IPR001579">
    <property type="entry name" value="Glyco_hydro_18_chit_AS"/>
</dbReference>
<evidence type="ECO:0000313" key="15">
    <source>
        <dbReference type="EMBL" id="KAF5345826.1"/>
    </source>
</evidence>
<evidence type="ECO:0000256" key="4">
    <source>
        <dbReference type="ARBA" id="ARBA00023024"/>
    </source>
</evidence>
<feature type="domain" description="LysM" evidence="13">
    <location>
        <begin position="88"/>
        <end position="136"/>
    </location>
</feature>
<evidence type="ECO:0000256" key="10">
    <source>
        <dbReference type="SAM" id="MobiDB-lite"/>
    </source>
</evidence>
<dbReference type="GO" id="GO:0000272">
    <property type="term" value="P:polysaccharide catabolic process"/>
    <property type="evidence" value="ECO:0007669"/>
    <property type="project" value="UniProtKB-KW"/>
</dbReference>
<accession>A0A8H5CRN6</accession>
<keyword evidence="2 8" id="KW-0147">Chitin-binding</keyword>
<feature type="chain" id="PRO_5034247340" description="Chitinase" evidence="11">
    <location>
        <begin position="21"/>
        <end position="1120"/>
    </location>
</feature>
<evidence type="ECO:0000256" key="1">
    <source>
        <dbReference type="ARBA" id="ARBA00000822"/>
    </source>
</evidence>
<gene>
    <name evidence="15" type="ORF">D9756_010893</name>
</gene>
<dbReference type="Gene3D" id="3.10.350.10">
    <property type="entry name" value="LysM domain"/>
    <property type="match status" value="2"/>
</dbReference>
<dbReference type="InterPro" id="IPR011583">
    <property type="entry name" value="Chitinase_II/V-like_cat"/>
</dbReference>
<organism evidence="15 16">
    <name type="scientific">Leucocoprinus leucothites</name>
    <dbReference type="NCBI Taxonomy" id="201217"/>
    <lineage>
        <taxon>Eukaryota</taxon>
        <taxon>Fungi</taxon>
        <taxon>Dikarya</taxon>
        <taxon>Basidiomycota</taxon>
        <taxon>Agaricomycotina</taxon>
        <taxon>Agaricomycetes</taxon>
        <taxon>Agaricomycetidae</taxon>
        <taxon>Agaricales</taxon>
        <taxon>Agaricineae</taxon>
        <taxon>Agaricaceae</taxon>
        <taxon>Leucocoprinus</taxon>
    </lineage>
</organism>
<dbReference type="GO" id="GO:0008061">
    <property type="term" value="F:chitin binding"/>
    <property type="evidence" value="ECO:0007669"/>
    <property type="project" value="UniProtKB-UniRule"/>
</dbReference>
<dbReference type="PROSITE" id="PS50941">
    <property type="entry name" value="CHIT_BIND_I_2"/>
    <property type="match status" value="1"/>
</dbReference>
<proteinExistence type="predicted"/>
<keyword evidence="5" id="KW-0119">Carbohydrate metabolism</keyword>
<dbReference type="PROSITE" id="PS00026">
    <property type="entry name" value="CHIT_BIND_I_1"/>
    <property type="match status" value="1"/>
</dbReference>
<dbReference type="SUPFAM" id="SSF57016">
    <property type="entry name" value="Plant lectins/antimicrobial peptides"/>
    <property type="match status" value="1"/>
</dbReference>
<feature type="disulfide bond" evidence="8">
    <location>
        <begin position="167"/>
        <end position="181"/>
    </location>
</feature>
<dbReference type="PROSITE" id="PS51782">
    <property type="entry name" value="LYSM"/>
    <property type="match status" value="2"/>
</dbReference>
<dbReference type="Proteomes" id="UP000559027">
    <property type="component" value="Unassembled WGS sequence"/>
</dbReference>
<dbReference type="InterPro" id="IPR017853">
    <property type="entry name" value="GH"/>
</dbReference>
<dbReference type="InterPro" id="IPR001002">
    <property type="entry name" value="Chitin-bd_1"/>
</dbReference>
<dbReference type="PROSITE" id="PS01095">
    <property type="entry name" value="GH18_1"/>
    <property type="match status" value="1"/>
</dbReference>
<dbReference type="SMART" id="SM00270">
    <property type="entry name" value="ChtBD1"/>
    <property type="match status" value="1"/>
</dbReference>
<feature type="disulfide bond" evidence="8">
    <location>
        <begin position="162"/>
        <end position="174"/>
    </location>
</feature>
<feature type="domain" description="Chitin-binding type-1" evidence="12">
    <location>
        <begin position="149"/>
        <end position="196"/>
    </location>
</feature>
<evidence type="ECO:0000256" key="3">
    <source>
        <dbReference type="ARBA" id="ARBA00022801"/>
    </source>
</evidence>
<dbReference type="Gene3D" id="3.20.20.80">
    <property type="entry name" value="Glycosidases"/>
    <property type="match status" value="1"/>
</dbReference>
<evidence type="ECO:0000313" key="16">
    <source>
        <dbReference type="Proteomes" id="UP000559027"/>
    </source>
</evidence>
<dbReference type="PANTHER" id="PTHR47700">
    <property type="entry name" value="V CHITINASE, PUTATIVE (AFU_ORTHOLOGUE AFUA_6G13720)-RELATED"/>
    <property type="match status" value="1"/>
</dbReference>
<protein>
    <recommendedName>
        <fullName evidence="17">Chitinase</fullName>
    </recommendedName>
</protein>
<name>A0A8H5CRN6_9AGAR</name>
<dbReference type="Gene3D" id="3.30.60.10">
    <property type="entry name" value="Endochitinase-like"/>
    <property type="match status" value="1"/>
</dbReference>
<keyword evidence="7" id="KW-0624">Polysaccharide degradation</keyword>
<comment type="caution">
    <text evidence="15">The sequence shown here is derived from an EMBL/GenBank/DDBJ whole genome shotgun (WGS) entry which is preliminary data.</text>
</comment>
<dbReference type="SMART" id="SM00636">
    <property type="entry name" value="Glyco_18"/>
    <property type="match status" value="1"/>
</dbReference>
<keyword evidence="11" id="KW-0732">Signal</keyword>
<dbReference type="GO" id="GO:0008843">
    <property type="term" value="F:endochitinase activity"/>
    <property type="evidence" value="ECO:0007669"/>
    <property type="project" value="UniProtKB-EC"/>
</dbReference>
<dbReference type="SMART" id="SM00257">
    <property type="entry name" value="LysM"/>
    <property type="match status" value="2"/>
</dbReference>
<dbReference type="CDD" id="cd00035">
    <property type="entry name" value="ChtBD1"/>
    <property type="match status" value="1"/>
</dbReference>
<evidence type="ECO:0008006" key="17">
    <source>
        <dbReference type="Google" id="ProtNLM"/>
    </source>
</evidence>
<evidence type="ECO:0000256" key="6">
    <source>
        <dbReference type="ARBA" id="ARBA00023295"/>
    </source>
</evidence>
<dbReference type="PANTHER" id="PTHR47700:SF2">
    <property type="entry name" value="CHITINASE"/>
    <property type="match status" value="1"/>
</dbReference>
<keyword evidence="3 9" id="KW-0378">Hydrolase</keyword>
<dbReference type="InterPro" id="IPR036861">
    <property type="entry name" value="Endochitinase-like_sf"/>
</dbReference>
<dbReference type="InterPro" id="IPR053214">
    <property type="entry name" value="LysM12-like"/>
</dbReference>
<feature type="domain" description="GH18" evidence="14">
    <location>
        <begin position="208"/>
        <end position="568"/>
    </location>
</feature>
<dbReference type="EMBL" id="JAACJO010000039">
    <property type="protein sequence ID" value="KAF5345826.1"/>
    <property type="molecule type" value="Genomic_DNA"/>
</dbReference>
<dbReference type="OrthoDB" id="73875at2759"/>
<evidence type="ECO:0000256" key="5">
    <source>
        <dbReference type="ARBA" id="ARBA00023277"/>
    </source>
</evidence>
<evidence type="ECO:0000256" key="7">
    <source>
        <dbReference type="ARBA" id="ARBA00023326"/>
    </source>
</evidence>
<feature type="region of interest" description="Disordered" evidence="10">
    <location>
        <begin position="1084"/>
        <end position="1120"/>
    </location>
</feature>
<comment type="catalytic activity">
    <reaction evidence="1">
        <text>Random endo-hydrolysis of N-acetyl-beta-D-glucosaminide (1-&gt;4)-beta-linkages in chitin and chitodextrins.</text>
        <dbReference type="EC" id="3.2.1.14"/>
    </reaction>
</comment>
<keyword evidence="16" id="KW-1185">Reference proteome</keyword>
<comment type="caution">
    <text evidence="8">Lacks conserved residue(s) required for the propagation of feature annotation.</text>
</comment>
<sequence>MAALLAVTLLSFFVSKFALAADCKTATVGQPYSTCWDIATAALISVDQLVQYNPGLDCSALQLGAKLCVSSGDLPSTGPEPNPDGSCATYTVVDGDYCALIGTKLGITVAQIEQFNVDTYKWKGCANIQIDEVICVSSGTPPPIPINPDLQCGPESPSGGECPLKACCSAFGYCGITSEFCDAAPNGDPCLSNCGYATLPTCDGSQNTRKVGYYAGWAANRTCDPVKVSQLDLSDLTHVIYAFAGINEDNTIGFADSSDGDRLKELVTKAAGKVKVSVAVGGWTFSEGSTKDRFSIMIGSSANRATFISSVKSFISSYKIDGIDIDFEYPAAMERQAPPSDTPNLTLFFKELRAGIGSSLVSLATPAGYWFLKGFELDKIVPNLDFINMMSYDYHGPWDTDVPGSNSTAEPQSSLKDMIDSAKLYVKAGVDLKNVNLGLAWYGRTYKLLDSTCTGYGCDMTGGGEKGKCTGESGVLAGFEVTDLLLDGDLRPVSDKKSETRWFNYKGDLITFDDEDTRSAKAKWAGETCFGGVRLFTLPLLDSSTQRRSNSRSGISVEESLNAELGAYWSTPGESTDCAGYGTRLWIARLWNIPSGYDWTKACQESPIVINGVRFETPDECDDQGFAGGMIGKWYVSSADDDHCMPHWGSLGDDGCVDFGKHRWWARLWDIASGKDRSTTLSSAELRKILGVDWYKMCATTPMEIDGTTYNSPDICDDQAWYGGEIGIWLVDDDACKGSWGDFKDNGCSDTLGRREWSSKLFDIIGSWEDACNSRDATVEDEYFEVPTKCEKHITGIWGVFETQDTTCGVPPCPDDKTWDYSTGGCADCSGTSRLMNAAAVSVVQRDESVSSLVNATKARRTFNTTVAPRTPAHHRHLSKPGHRHHRSLSLDSISLDSRSLHTFEKRDKWCSPFYLPRRDIDLFDQIPAAWQGGAAEGPSAAEIAESPIAQRAFQEAWNDSFDTRTTAREIGGWIYADPNDPSRIFIRRAPRDRSRPMNQLRPPANVAAGINLWDPESASGRPPPAGYVLVANFHTHPMGESYGGNAAVPSTADHLNAWQRGVPGIVINRRGLVGYGPTRRAQLNAPRGYPNANEEWSGQGGEGTRLGTWRPDTAPNQQE</sequence>
<feature type="domain" description="LysM" evidence="13">
    <location>
        <begin position="24"/>
        <end position="69"/>
    </location>
</feature>
<evidence type="ECO:0000259" key="13">
    <source>
        <dbReference type="PROSITE" id="PS51782"/>
    </source>
</evidence>
<dbReference type="Gene3D" id="3.10.50.10">
    <property type="match status" value="1"/>
</dbReference>
<evidence type="ECO:0000259" key="12">
    <source>
        <dbReference type="PROSITE" id="PS50941"/>
    </source>
</evidence>
<evidence type="ECO:0000256" key="8">
    <source>
        <dbReference type="PROSITE-ProRule" id="PRU00261"/>
    </source>
</evidence>
<dbReference type="AlphaFoldDB" id="A0A8H5CRN6"/>
<dbReference type="Pfam" id="PF00187">
    <property type="entry name" value="Chitin_bind_1"/>
    <property type="match status" value="1"/>
</dbReference>
<reference evidence="15 16" key="1">
    <citation type="journal article" date="2020" name="ISME J.">
        <title>Uncovering the hidden diversity of litter-decomposition mechanisms in mushroom-forming fungi.</title>
        <authorList>
            <person name="Floudas D."/>
            <person name="Bentzer J."/>
            <person name="Ahren D."/>
            <person name="Johansson T."/>
            <person name="Persson P."/>
            <person name="Tunlid A."/>
        </authorList>
    </citation>
    <scope>NUCLEOTIDE SEQUENCE [LARGE SCALE GENOMIC DNA]</scope>
    <source>
        <strain evidence="15 16">CBS 146.42</strain>
    </source>
</reference>
<dbReference type="InterPro" id="IPR036779">
    <property type="entry name" value="LysM_dom_sf"/>
</dbReference>
<feature type="signal peptide" evidence="11">
    <location>
        <begin position="1"/>
        <end position="20"/>
    </location>
</feature>
<evidence type="ECO:0000256" key="11">
    <source>
        <dbReference type="SAM" id="SignalP"/>
    </source>
</evidence>
<evidence type="ECO:0000256" key="9">
    <source>
        <dbReference type="RuleBase" id="RU000489"/>
    </source>
</evidence>
<dbReference type="Pfam" id="PF00704">
    <property type="entry name" value="Glyco_hydro_18"/>
    <property type="match status" value="1"/>
</dbReference>
<dbReference type="SUPFAM" id="SSF51445">
    <property type="entry name" value="(Trans)glycosidases"/>
    <property type="match status" value="1"/>
</dbReference>
<dbReference type="SUPFAM" id="SSF54556">
    <property type="entry name" value="Chitinase insertion domain"/>
    <property type="match status" value="1"/>
</dbReference>